<feature type="region of interest" description="Disordered" evidence="1">
    <location>
        <begin position="72"/>
        <end position="91"/>
    </location>
</feature>
<comment type="caution">
    <text evidence="3">The sequence shown here is derived from an EMBL/GenBank/DDBJ whole genome shotgun (WGS) entry which is preliminary data.</text>
</comment>
<dbReference type="InterPro" id="IPR012878">
    <property type="entry name" value="Beta-AFase-like_GH127_cat"/>
</dbReference>
<name>T1BX90_9ZZZZ</name>
<gene>
    <name evidence="3" type="ORF">B1A_11098</name>
</gene>
<reference evidence="3" key="2">
    <citation type="journal article" date="2014" name="ISME J.">
        <title>Microbial stratification in low pH oxic and suboxic macroscopic growths along an acid mine drainage.</title>
        <authorList>
            <person name="Mendez-Garcia C."/>
            <person name="Mesa V."/>
            <person name="Sprenger R.R."/>
            <person name="Richter M."/>
            <person name="Diez M.S."/>
            <person name="Solano J."/>
            <person name="Bargiela R."/>
            <person name="Golyshina O.V."/>
            <person name="Manteca A."/>
            <person name="Ramos J.L."/>
            <person name="Gallego J.R."/>
            <person name="Llorente I."/>
            <person name="Martins Dos Santos V.A."/>
            <person name="Jensen O.N."/>
            <person name="Pelaez A.I."/>
            <person name="Sanchez J."/>
            <person name="Ferrer M."/>
        </authorList>
    </citation>
    <scope>NUCLEOTIDE SEQUENCE</scope>
</reference>
<organism evidence="3">
    <name type="scientific">mine drainage metagenome</name>
    <dbReference type="NCBI Taxonomy" id="410659"/>
    <lineage>
        <taxon>unclassified sequences</taxon>
        <taxon>metagenomes</taxon>
        <taxon>ecological metagenomes</taxon>
    </lineage>
</organism>
<evidence type="ECO:0000259" key="2">
    <source>
        <dbReference type="Pfam" id="PF07944"/>
    </source>
</evidence>
<dbReference type="EMBL" id="AUZX01007918">
    <property type="protein sequence ID" value="EQD57759.1"/>
    <property type="molecule type" value="Genomic_DNA"/>
</dbReference>
<protein>
    <submittedName>
        <fullName evidence="3">Protein containing DUF1680</fullName>
    </submittedName>
</protein>
<dbReference type="Pfam" id="PF07944">
    <property type="entry name" value="Beta-AFase-like_GH127_cat"/>
    <property type="match status" value="1"/>
</dbReference>
<dbReference type="AlphaFoldDB" id="T1BX90"/>
<feature type="domain" description="Non-reducing end beta-L-arabinofuranosidase-like GH127 catalytic" evidence="2">
    <location>
        <begin position="5"/>
        <end position="90"/>
    </location>
</feature>
<evidence type="ECO:0000256" key="1">
    <source>
        <dbReference type="SAM" id="MobiDB-lite"/>
    </source>
</evidence>
<reference evidence="3" key="1">
    <citation type="submission" date="2013-08" db="EMBL/GenBank/DDBJ databases">
        <authorList>
            <person name="Mendez C."/>
            <person name="Richter M."/>
            <person name="Ferrer M."/>
            <person name="Sanchez J."/>
        </authorList>
    </citation>
    <scope>NUCLEOTIDE SEQUENCE</scope>
</reference>
<feature type="compositionally biased region" description="Basic and acidic residues" evidence="1">
    <location>
        <begin position="73"/>
        <end position="83"/>
    </location>
</feature>
<accession>T1BX90</accession>
<sequence>MPGVQDIHLHIGRAPAKRNLGSMTAWAAQFPRSLNSTQMQNVLSSEQSGMNEVLADAYVITGNDDYPSLARQFNEKSEHDPPTRRRAILNG</sequence>
<proteinExistence type="predicted"/>
<evidence type="ECO:0000313" key="3">
    <source>
        <dbReference type="EMBL" id="EQD57759.1"/>
    </source>
</evidence>